<gene>
    <name evidence="8" type="ORF">OFUS_LOCUS19759</name>
</gene>
<sequence length="153" mass="17158">GEMRYRLKGIAPATDFFRIDPNTGKLYVIKPLDTETTPTYTLNVGASNTANPKVEIDTIVTINVIRNVHKPIFSPPERNVTVDDGTPEGEPIVTVTATDADLPVSSEAHINKCVYIEYYIGYMHNMFIHFNSLYCQSFYLDIIKIVVLSCLLV</sequence>
<dbReference type="InterPro" id="IPR015919">
    <property type="entry name" value="Cadherin-like_sf"/>
</dbReference>
<dbReference type="PRINTS" id="PR00205">
    <property type="entry name" value="CADHERIN"/>
</dbReference>
<reference evidence="8" key="1">
    <citation type="submission" date="2022-03" db="EMBL/GenBank/DDBJ databases">
        <authorList>
            <person name="Martin C."/>
        </authorList>
    </citation>
    <scope>NUCLEOTIDE SEQUENCE</scope>
</reference>
<keyword evidence="9" id="KW-1185">Reference proteome</keyword>
<dbReference type="Gene3D" id="2.60.40.60">
    <property type="entry name" value="Cadherins"/>
    <property type="match status" value="2"/>
</dbReference>
<evidence type="ECO:0000256" key="4">
    <source>
        <dbReference type="ARBA" id="ARBA00022837"/>
    </source>
</evidence>
<feature type="non-terminal residue" evidence="8">
    <location>
        <position position="153"/>
    </location>
</feature>
<keyword evidence="4" id="KW-0106">Calcium</keyword>
<dbReference type="PANTHER" id="PTHR24025:SF23">
    <property type="entry name" value="NEURAL-CADHERIN"/>
    <property type="match status" value="1"/>
</dbReference>
<dbReference type="SUPFAM" id="SSF49313">
    <property type="entry name" value="Cadherin-like"/>
    <property type="match status" value="2"/>
</dbReference>
<protein>
    <submittedName>
        <fullName evidence="8">Uncharacterized protein</fullName>
    </submittedName>
</protein>
<organism evidence="8 9">
    <name type="scientific">Owenia fusiformis</name>
    <name type="common">Polychaete worm</name>
    <dbReference type="NCBI Taxonomy" id="6347"/>
    <lineage>
        <taxon>Eukaryota</taxon>
        <taxon>Metazoa</taxon>
        <taxon>Spiralia</taxon>
        <taxon>Lophotrochozoa</taxon>
        <taxon>Annelida</taxon>
        <taxon>Polychaeta</taxon>
        <taxon>Sedentaria</taxon>
        <taxon>Canalipalpata</taxon>
        <taxon>Sabellida</taxon>
        <taxon>Oweniida</taxon>
        <taxon>Oweniidae</taxon>
        <taxon>Owenia</taxon>
    </lineage>
</organism>
<dbReference type="OrthoDB" id="6156217at2759"/>
<dbReference type="GO" id="GO:0005911">
    <property type="term" value="C:cell-cell junction"/>
    <property type="evidence" value="ECO:0007669"/>
    <property type="project" value="TreeGrafter"/>
</dbReference>
<comment type="caution">
    <text evidence="8">The sequence shown here is derived from an EMBL/GenBank/DDBJ whole genome shotgun (WGS) entry which is preliminary data.</text>
</comment>
<name>A0A8J1U6K3_OWEFU</name>
<dbReference type="InterPro" id="IPR050971">
    <property type="entry name" value="Cadherin-domain_protein"/>
</dbReference>
<dbReference type="PROSITE" id="PS50268">
    <property type="entry name" value="CADHERIN_2"/>
    <property type="match status" value="1"/>
</dbReference>
<evidence type="ECO:0000313" key="9">
    <source>
        <dbReference type="Proteomes" id="UP000749559"/>
    </source>
</evidence>
<dbReference type="Proteomes" id="UP000749559">
    <property type="component" value="Unassembled WGS sequence"/>
</dbReference>
<evidence type="ECO:0000256" key="5">
    <source>
        <dbReference type="ARBA" id="ARBA00022889"/>
    </source>
</evidence>
<feature type="non-terminal residue" evidence="8">
    <location>
        <position position="1"/>
    </location>
</feature>
<evidence type="ECO:0000256" key="7">
    <source>
        <dbReference type="ARBA" id="ARBA00023136"/>
    </source>
</evidence>
<dbReference type="Pfam" id="PF00028">
    <property type="entry name" value="Cadherin"/>
    <property type="match status" value="1"/>
</dbReference>
<dbReference type="InterPro" id="IPR002126">
    <property type="entry name" value="Cadherin-like_dom"/>
</dbReference>
<keyword evidence="2" id="KW-0812">Transmembrane</keyword>
<accession>A0A8J1U6K3</accession>
<evidence type="ECO:0000256" key="1">
    <source>
        <dbReference type="ARBA" id="ARBA00004370"/>
    </source>
</evidence>
<dbReference type="PANTHER" id="PTHR24025">
    <property type="entry name" value="DESMOGLEIN FAMILY MEMBER"/>
    <property type="match status" value="1"/>
</dbReference>
<dbReference type="GO" id="GO:0007156">
    <property type="term" value="P:homophilic cell adhesion via plasma membrane adhesion molecules"/>
    <property type="evidence" value="ECO:0007669"/>
    <property type="project" value="InterPro"/>
</dbReference>
<dbReference type="GO" id="GO:0016020">
    <property type="term" value="C:membrane"/>
    <property type="evidence" value="ECO:0007669"/>
    <property type="project" value="UniProtKB-SubCell"/>
</dbReference>
<dbReference type="SMART" id="SM00112">
    <property type="entry name" value="CA"/>
    <property type="match status" value="1"/>
</dbReference>
<evidence type="ECO:0000256" key="3">
    <source>
        <dbReference type="ARBA" id="ARBA00022737"/>
    </source>
</evidence>
<comment type="subcellular location">
    <subcellularLocation>
        <location evidence="1">Membrane</location>
    </subcellularLocation>
</comment>
<keyword evidence="5" id="KW-0130">Cell adhesion</keyword>
<keyword evidence="6" id="KW-1133">Transmembrane helix</keyword>
<evidence type="ECO:0000256" key="6">
    <source>
        <dbReference type="ARBA" id="ARBA00022989"/>
    </source>
</evidence>
<dbReference type="EMBL" id="CAIIXF020000009">
    <property type="protein sequence ID" value="CAH1795184.1"/>
    <property type="molecule type" value="Genomic_DNA"/>
</dbReference>
<evidence type="ECO:0000313" key="8">
    <source>
        <dbReference type="EMBL" id="CAH1795184.1"/>
    </source>
</evidence>
<keyword evidence="7" id="KW-0472">Membrane</keyword>
<dbReference type="AlphaFoldDB" id="A0A8J1U6K3"/>
<dbReference type="CDD" id="cd11304">
    <property type="entry name" value="Cadherin_repeat"/>
    <property type="match status" value="1"/>
</dbReference>
<dbReference type="GO" id="GO:0005509">
    <property type="term" value="F:calcium ion binding"/>
    <property type="evidence" value="ECO:0007669"/>
    <property type="project" value="UniProtKB-UniRule"/>
</dbReference>
<keyword evidence="3" id="KW-0677">Repeat</keyword>
<evidence type="ECO:0000256" key="2">
    <source>
        <dbReference type="ARBA" id="ARBA00022692"/>
    </source>
</evidence>
<proteinExistence type="predicted"/>